<sequence length="464" mass="51840">MRKLLLTIFLNALCYICLVSCASKVSESTADSRKPNVIILYTDDQGSIDMNCYGASDLHTPNMDKLAATGVKFTQFYAAAAICSASRAALMTGKTPLRAGLPGNASSKHGTDGLSTSEITIAEVLKKRGYRTGHVGKWHLGYSESTMPNAQGFDYSFGHMGGCIDNYSHFFYWNGPNVHDLWENGQEIWDDGAYFQDLMAERANAFLESNRDQSFFLYYAINLPHYPLQGTNKWREFYKDLPSPRKHYAACISTVDERIGNLLDKLDELQLRDNTIIIFQSDHGHSTEIRTMGGGGNAGPYRGSKFSFFEGGIRVPAIISWPAKIPQGETRGQLAVNVDWLPTILDLSGLSPASHHIDGKSMKEIIYNAEAATDHKSFYWTTGNQKRWAIRKDQWKLLKNPVDPTEKFPLDPEADSLFLVNLENDLSEKNNLAAENPELVKSLRAAFHRQFNEATLGDANKNLE</sequence>
<keyword evidence="5" id="KW-0732">Signal</keyword>
<keyword evidence="2" id="KW-0479">Metal-binding</keyword>
<dbReference type="PROSITE" id="PS00149">
    <property type="entry name" value="SULFATASE_2"/>
    <property type="match status" value="1"/>
</dbReference>
<gene>
    <name evidence="7" type="ORF">QQ020_18810</name>
</gene>
<dbReference type="PANTHER" id="PTHR42693">
    <property type="entry name" value="ARYLSULFATASE FAMILY MEMBER"/>
    <property type="match status" value="1"/>
</dbReference>
<dbReference type="RefSeq" id="WP_346759470.1">
    <property type="nucleotide sequence ID" value="NZ_JAUJEB010000004.1"/>
</dbReference>
<dbReference type="PANTHER" id="PTHR42693:SF53">
    <property type="entry name" value="ENDO-4-O-SULFATASE"/>
    <property type="match status" value="1"/>
</dbReference>
<dbReference type="SUPFAM" id="SSF53649">
    <property type="entry name" value="Alkaline phosphatase-like"/>
    <property type="match status" value="1"/>
</dbReference>
<dbReference type="Gene3D" id="3.30.1120.10">
    <property type="match status" value="1"/>
</dbReference>
<comment type="caution">
    <text evidence="7">The sequence shown here is derived from an EMBL/GenBank/DDBJ whole genome shotgun (WGS) entry which is preliminary data.</text>
</comment>
<dbReference type="EMBL" id="JAUJEB010000004">
    <property type="protein sequence ID" value="MDN5214135.1"/>
    <property type="molecule type" value="Genomic_DNA"/>
</dbReference>
<evidence type="ECO:0000259" key="6">
    <source>
        <dbReference type="Pfam" id="PF00884"/>
    </source>
</evidence>
<proteinExistence type="inferred from homology"/>
<dbReference type="InterPro" id="IPR024607">
    <property type="entry name" value="Sulfatase_CS"/>
</dbReference>
<accession>A0ABT8L8Q1</accession>
<evidence type="ECO:0000256" key="3">
    <source>
        <dbReference type="ARBA" id="ARBA00022801"/>
    </source>
</evidence>
<reference evidence="7" key="1">
    <citation type="submission" date="2023-06" db="EMBL/GenBank/DDBJ databases">
        <title>Genomic of Agaribacillus aureum.</title>
        <authorList>
            <person name="Wang G."/>
        </authorList>
    </citation>
    <scope>NUCLEOTIDE SEQUENCE</scope>
    <source>
        <strain evidence="7">BMA12</strain>
    </source>
</reference>
<evidence type="ECO:0000256" key="5">
    <source>
        <dbReference type="SAM" id="SignalP"/>
    </source>
</evidence>
<dbReference type="InterPro" id="IPR017850">
    <property type="entry name" value="Alkaline_phosphatase_core_sf"/>
</dbReference>
<protein>
    <submittedName>
        <fullName evidence="7">Sulfatase-like hydrolase/transferase</fullName>
    </submittedName>
</protein>
<keyword evidence="3" id="KW-0378">Hydrolase</keyword>
<organism evidence="7 8">
    <name type="scientific">Agaribacillus aureus</name>
    <dbReference type="NCBI Taxonomy" id="3051825"/>
    <lineage>
        <taxon>Bacteria</taxon>
        <taxon>Pseudomonadati</taxon>
        <taxon>Bacteroidota</taxon>
        <taxon>Cytophagia</taxon>
        <taxon>Cytophagales</taxon>
        <taxon>Splendidivirgaceae</taxon>
        <taxon>Agaribacillus</taxon>
    </lineage>
</organism>
<comment type="similarity">
    <text evidence="1">Belongs to the sulfatase family.</text>
</comment>
<dbReference type="Pfam" id="PF00884">
    <property type="entry name" value="Sulfatase"/>
    <property type="match status" value="1"/>
</dbReference>
<evidence type="ECO:0000313" key="8">
    <source>
        <dbReference type="Proteomes" id="UP001172083"/>
    </source>
</evidence>
<evidence type="ECO:0000313" key="7">
    <source>
        <dbReference type="EMBL" id="MDN5214135.1"/>
    </source>
</evidence>
<name>A0ABT8L8Q1_9BACT</name>
<dbReference type="InterPro" id="IPR050738">
    <property type="entry name" value="Sulfatase"/>
</dbReference>
<feature type="domain" description="Sulfatase N-terminal" evidence="6">
    <location>
        <begin position="35"/>
        <end position="349"/>
    </location>
</feature>
<keyword evidence="8" id="KW-1185">Reference proteome</keyword>
<feature type="signal peptide" evidence="5">
    <location>
        <begin position="1"/>
        <end position="22"/>
    </location>
</feature>
<dbReference type="Gene3D" id="3.40.720.10">
    <property type="entry name" value="Alkaline Phosphatase, subunit A"/>
    <property type="match status" value="1"/>
</dbReference>
<feature type="chain" id="PRO_5047020944" evidence="5">
    <location>
        <begin position="23"/>
        <end position="464"/>
    </location>
</feature>
<evidence type="ECO:0000256" key="4">
    <source>
        <dbReference type="ARBA" id="ARBA00022837"/>
    </source>
</evidence>
<evidence type="ECO:0000256" key="1">
    <source>
        <dbReference type="ARBA" id="ARBA00008779"/>
    </source>
</evidence>
<evidence type="ECO:0000256" key="2">
    <source>
        <dbReference type="ARBA" id="ARBA00022723"/>
    </source>
</evidence>
<keyword evidence="4" id="KW-0106">Calcium</keyword>
<dbReference type="Proteomes" id="UP001172083">
    <property type="component" value="Unassembled WGS sequence"/>
</dbReference>
<dbReference type="InterPro" id="IPR000917">
    <property type="entry name" value="Sulfatase_N"/>
</dbReference>